<dbReference type="InterPro" id="IPR043138">
    <property type="entry name" value="GGT_lsub"/>
</dbReference>
<feature type="active site" description="Nucleophile" evidence="9">
    <location>
        <position position="397"/>
    </location>
</feature>
<dbReference type="Gene3D" id="3.60.20.40">
    <property type="match status" value="1"/>
</dbReference>
<evidence type="ECO:0000256" key="2">
    <source>
        <dbReference type="ARBA" id="ARBA00001089"/>
    </source>
</evidence>
<dbReference type="AlphaFoldDB" id="A0A6M4ILH0"/>
<comment type="subunit">
    <text evidence="11">This enzyme consists of two polypeptide chains, which are synthesized in precursor form from a single polypeptide.</text>
</comment>
<keyword evidence="14" id="KW-1185">Reference proteome</keyword>
<proteinExistence type="inferred from homology"/>
<accession>A0A6M4ILH0</accession>
<name>A0A6M4ILH0_9BACT</name>
<feature type="binding site" evidence="10">
    <location>
        <position position="439"/>
    </location>
    <ligand>
        <name>L-glutamate</name>
        <dbReference type="ChEBI" id="CHEBI:29985"/>
    </ligand>
</feature>
<evidence type="ECO:0000313" key="13">
    <source>
        <dbReference type="EMBL" id="QJR35854.1"/>
    </source>
</evidence>
<evidence type="ECO:0000256" key="5">
    <source>
        <dbReference type="ARBA" id="ARBA00022801"/>
    </source>
</evidence>
<evidence type="ECO:0000256" key="4">
    <source>
        <dbReference type="ARBA" id="ARBA00022679"/>
    </source>
</evidence>
<evidence type="ECO:0000256" key="3">
    <source>
        <dbReference type="ARBA" id="ARBA00009381"/>
    </source>
</evidence>
<dbReference type="PRINTS" id="PR01210">
    <property type="entry name" value="GGTRANSPTASE"/>
</dbReference>
<keyword evidence="4 11" id="KW-0808">Transferase</keyword>
<reference evidence="13 14" key="1">
    <citation type="submission" date="2020-05" db="EMBL/GenBank/DDBJ databases">
        <title>Complete genome sequence of Gemmatimonas greenlandica TET16.</title>
        <authorList>
            <person name="Zeng Y."/>
        </authorList>
    </citation>
    <scope>NUCLEOTIDE SEQUENCE [LARGE SCALE GENOMIC DNA]</scope>
    <source>
        <strain evidence="13 14">TET16</strain>
    </source>
</reference>
<dbReference type="Pfam" id="PF01019">
    <property type="entry name" value="G_glu_transpept"/>
    <property type="match status" value="1"/>
</dbReference>
<dbReference type="InterPro" id="IPR029055">
    <property type="entry name" value="Ntn_hydrolases_N"/>
</dbReference>
<dbReference type="PANTHER" id="PTHR43199:SF1">
    <property type="entry name" value="GLUTATHIONE HYDROLASE PROENZYME"/>
    <property type="match status" value="1"/>
</dbReference>
<dbReference type="PANTHER" id="PTHR43199">
    <property type="entry name" value="GLUTATHIONE HYDROLASE"/>
    <property type="match status" value="1"/>
</dbReference>
<dbReference type="NCBIfam" id="TIGR00066">
    <property type="entry name" value="g_glut_trans"/>
    <property type="match status" value="1"/>
</dbReference>
<comment type="catalytic activity">
    <reaction evidence="1 11">
        <text>an S-substituted glutathione + H2O = an S-substituted L-cysteinylglycine + L-glutamate</text>
        <dbReference type="Rhea" id="RHEA:59468"/>
        <dbReference type="ChEBI" id="CHEBI:15377"/>
        <dbReference type="ChEBI" id="CHEBI:29985"/>
        <dbReference type="ChEBI" id="CHEBI:90779"/>
        <dbReference type="ChEBI" id="CHEBI:143103"/>
        <dbReference type="EC" id="3.4.19.13"/>
    </reaction>
</comment>
<keyword evidence="6 11" id="KW-0865">Zymogen</keyword>
<comment type="PTM">
    <text evidence="11">Cleaved by autocatalysis into a large and a small subunit.</text>
</comment>
<evidence type="ECO:0000313" key="14">
    <source>
        <dbReference type="Proteomes" id="UP000500938"/>
    </source>
</evidence>
<dbReference type="GO" id="GO:0036374">
    <property type="term" value="F:glutathione hydrolase activity"/>
    <property type="evidence" value="ECO:0007669"/>
    <property type="project" value="UniProtKB-UniRule"/>
</dbReference>
<sequence>MTVSKALVLSLSISVLGACAQSATPAATSSAEPAREPARFPDGWRLPAGASSTFASQAIAVSNSPSASAAAAEIMKAGGNAVDAAVALGFALAVTWPEAGNIGGGGYSIVHMADGRTAAIDYREVAPLAATRNMYLDANGKVTDRSIEGHLASGVPGAVAGLSMLLEKYGTMSLSRVMQPAITLAREGFVIDTALAGSMSRAATTVSRNSPVTPYFPNGKALPAGARLVQPDLARTLQAIADNGAKAFYEGWIADSLVAEQRRGGGVITRADLKAYTPVPRTAIASTYRGYRLLAMPPSSSGGVTMTEALNILEQYSTVPAYGSTRWFHLVGSAFQRAFIDRNSKLGDPAFVKVPMEQLTSKAYAKTLAATINDTRVTSTKALEPMMQQPVREPEHTTHYAVVDKSGNAVSTTTTLNNSWGSGVWVRGAGFMLNDEMDDFAVQPGTANMYGLVQGEANAIQPGKRMLSAMSPTIVLDKTGRVFLVVGAAGGPTIITGTTQVILNVIDHHMSLADAMRAPRVHHQALPDSLTYEDGGIRPAVLDSLTKMGYSMRKLRALVNINAIMRVKNGWEGVPEPRRSGGAVGY</sequence>
<evidence type="ECO:0000256" key="9">
    <source>
        <dbReference type="PIRSR" id="PIRSR600101-1"/>
    </source>
</evidence>
<dbReference type="RefSeq" id="WP_171225284.1">
    <property type="nucleotide sequence ID" value="NZ_CP053085.1"/>
</dbReference>
<dbReference type="EC" id="2.3.2.2" evidence="11"/>
<keyword evidence="7 11" id="KW-0012">Acyltransferase</keyword>
<dbReference type="InterPro" id="IPR043137">
    <property type="entry name" value="GGT_ssub_C"/>
</dbReference>
<feature type="signal peptide" evidence="12">
    <location>
        <begin position="1"/>
        <end position="20"/>
    </location>
</feature>
<dbReference type="UniPathway" id="UPA00204"/>
<comment type="similarity">
    <text evidence="3 11">Belongs to the gamma-glutamyltransferase family.</text>
</comment>
<feature type="binding site" evidence="10">
    <location>
        <begin position="415"/>
        <end position="417"/>
    </location>
    <ligand>
        <name>L-glutamate</name>
        <dbReference type="ChEBI" id="CHEBI:29985"/>
    </ligand>
</feature>
<dbReference type="EC" id="3.4.19.13" evidence="11"/>
<comment type="catalytic activity">
    <reaction evidence="8 11">
        <text>an N-terminal (5-L-glutamyl)-[peptide] + an alpha-amino acid = 5-L-glutamyl amino acid + an N-terminal L-alpha-aminoacyl-[peptide]</text>
        <dbReference type="Rhea" id="RHEA:23904"/>
        <dbReference type="Rhea" id="RHEA-COMP:9780"/>
        <dbReference type="Rhea" id="RHEA-COMP:9795"/>
        <dbReference type="ChEBI" id="CHEBI:77644"/>
        <dbReference type="ChEBI" id="CHEBI:78597"/>
        <dbReference type="ChEBI" id="CHEBI:78599"/>
        <dbReference type="ChEBI" id="CHEBI:78608"/>
        <dbReference type="EC" id="2.3.2.2"/>
    </reaction>
</comment>
<dbReference type="Proteomes" id="UP000500938">
    <property type="component" value="Chromosome"/>
</dbReference>
<dbReference type="InterPro" id="IPR000101">
    <property type="entry name" value="GGT_peptidase"/>
</dbReference>
<dbReference type="GO" id="GO:0103068">
    <property type="term" value="F:leukotriene C4 gamma-glutamyl transferase activity"/>
    <property type="evidence" value="ECO:0007669"/>
    <property type="project" value="UniProtKB-EC"/>
</dbReference>
<feature type="binding site" evidence="10">
    <location>
        <position position="123"/>
    </location>
    <ligand>
        <name>L-glutamate</name>
        <dbReference type="ChEBI" id="CHEBI:29985"/>
    </ligand>
</feature>
<dbReference type="GO" id="GO:0006751">
    <property type="term" value="P:glutathione catabolic process"/>
    <property type="evidence" value="ECO:0007669"/>
    <property type="project" value="UniProtKB-UniRule"/>
</dbReference>
<evidence type="ECO:0000256" key="10">
    <source>
        <dbReference type="PIRSR" id="PIRSR600101-2"/>
    </source>
</evidence>
<evidence type="ECO:0000256" key="1">
    <source>
        <dbReference type="ARBA" id="ARBA00001049"/>
    </source>
</evidence>
<evidence type="ECO:0000256" key="6">
    <source>
        <dbReference type="ARBA" id="ARBA00023145"/>
    </source>
</evidence>
<evidence type="ECO:0000256" key="8">
    <source>
        <dbReference type="ARBA" id="ARBA00047417"/>
    </source>
</evidence>
<feature type="binding site" evidence="10">
    <location>
        <position position="491"/>
    </location>
    <ligand>
        <name>L-glutamate</name>
        <dbReference type="ChEBI" id="CHEBI:29985"/>
    </ligand>
</feature>
<comment type="pathway">
    <text evidence="11">Sulfur metabolism; glutathione metabolism.</text>
</comment>
<dbReference type="PROSITE" id="PS51257">
    <property type="entry name" value="PROKAR_LIPOPROTEIN"/>
    <property type="match status" value="1"/>
</dbReference>
<dbReference type="KEGG" id="ggr:HKW67_10195"/>
<dbReference type="SUPFAM" id="SSF56235">
    <property type="entry name" value="N-terminal nucleophile aminohydrolases (Ntn hydrolases)"/>
    <property type="match status" value="1"/>
</dbReference>
<organism evidence="13 14">
    <name type="scientific">Gemmatimonas groenlandica</name>
    <dbReference type="NCBI Taxonomy" id="2732249"/>
    <lineage>
        <taxon>Bacteria</taxon>
        <taxon>Pseudomonadati</taxon>
        <taxon>Gemmatimonadota</taxon>
        <taxon>Gemmatimonadia</taxon>
        <taxon>Gemmatimonadales</taxon>
        <taxon>Gemmatimonadaceae</taxon>
        <taxon>Gemmatimonas</taxon>
    </lineage>
</organism>
<protein>
    <recommendedName>
        <fullName evidence="11">Glutathione hydrolase proenzyme</fullName>
        <ecNumber evidence="11">2.3.2.2</ecNumber>
        <ecNumber evidence="11">3.4.19.13</ecNumber>
    </recommendedName>
    <component>
        <recommendedName>
            <fullName evidence="11">Glutathione hydrolase large chain</fullName>
        </recommendedName>
    </component>
    <component>
        <recommendedName>
            <fullName evidence="11">Glutathione hydrolase small chain</fullName>
        </recommendedName>
    </component>
</protein>
<keyword evidence="11" id="KW-0317">Glutathione biosynthesis</keyword>
<dbReference type="Gene3D" id="1.10.246.130">
    <property type="match status" value="1"/>
</dbReference>
<feature type="chain" id="PRO_5026803195" description="Glutathione hydrolase proenzyme" evidence="12">
    <location>
        <begin position="21"/>
        <end position="586"/>
    </location>
</feature>
<dbReference type="InterPro" id="IPR051792">
    <property type="entry name" value="GGT_bact"/>
</dbReference>
<gene>
    <name evidence="13" type="primary">ggt</name>
    <name evidence="13" type="ORF">HKW67_10195</name>
</gene>
<keyword evidence="5 11" id="KW-0378">Hydrolase</keyword>
<dbReference type="GO" id="GO:0006750">
    <property type="term" value="P:glutathione biosynthetic process"/>
    <property type="evidence" value="ECO:0007669"/>
    <property type="project" value="UniProtKB-KW"/>
</dbReference>
<dbReference type="EMBL" id="CP053085">
    <property type="protein sequence ID" value="QJR35854.1"/>
    <property type="molecule type" value="Genomic_DNA"/>
</dbReference>
<evidence type="ECO:0000256" key="7">
    <source>
        <dbReference type="ARBA" id="ARBA00023315"/>
    </source>
</evidence>
<comment type="catalytic activity">
    <reaction evidence="2 11">
        <text>glutathione + H2O = L-cysteinylglycine + L-glutamate</text>
        <dbReference type="Rhea" id="RHEA:28807"/>
        <dbReference type="ChEBI" id="CHEBI:15377"/>
        <dbReference type="ChEBI" id="CHEBI:29985"/>
        <dbReference type="ChEBI" id="CHEBI:57925"/>
        <dbReference type="ChEBI" id="CHEBI:61694"/>
        <dbReference type="EC" id="3.4.19.13"/>
    </reaction>
</comment>
<evidence type="ECO:0000256" key="11">
    <source>
        <dbReference type="RuleBase" id="RU368036"/>
    </source>
</evidence>
<evidence type="ECO:0000256" key="12">
    <source>
        <dbReference type="SAM" id="SignalP"/>
    </source>
</evidence>
<keyword evidence="12" id="KW-0732">Signal</keyword>